<keyword evidence="4" id="KW-1185">Reference proteome</keyword>
<keyword evidence="1 3" id="KW-0378">Hydrolase</keyword>
<dbReference type="Gene3D" id="3.40.50.850">
    <property type="entry name" value="Isochorismatase-like"/>
    <property type="match status" value="1"/>
</dbReference>
<comment type="caution">
    <text evidence="3">The sequence shown here is derived from an EMBL/GenBank/DDBJ whole genome shotgun (WGS) entry which is preliminary data.</text>
</comment>
<dbReference type="RefSeq" id="WP_119778755.1">
    <property type="nucleotide sequence ID" value="NZ_QYUK01000011.1"/>
</dbReference>
<proteinExistence type="predicted"/>
<evidence type="ECO:0000256" key="1">
    <source>
        <dbReference type="ARBA" id="ARBA00022801"/>
    </source>
</evidence>
<dbReference type="InterPro" id="IPR000868">
    <property type="entry name" value="Isochorismatase-like_dom"/>
</dbReference>
<dbReference type="PANTHER" id="PTHR43540:SF15">
    <property type="entry name" value="BLR5631 PROTEIN"/>
    <property type="match status" value="1"/>
</dbReference>
<reference evidence="3 4" key="1">
    <citation type="submission" date="2018-09" db="EMBL/GenBank/DDBJ databases">
        <authorList>
            <person name="Zhu H."/>
        </authorList>
    </citation>
    <scope>NUCLEOTIDE SEQUENCE [LARGE SCALE GENOMIC DNA]</scope>
    <source>
        <strain evidence="3 4">K1W22B-8</strain>
    </source>
</reference>
<organism evidence="3 4">
    <name type="scientific">Oleomonas cavernae</name>
    <dbReference type="NCBI Taxonomy" id="2320859"/>
    <lineage>
        <taxon>Bacteria</taxon>
        <taxon>Pseudomonadati</taxon>
        <taxon>Pseudomonadota</taxon>
        <taxon>Alphaproteobacteria</taxon>
        <taxon>Acetobacterales</taxon>
        <taxon>Acetobacteraceae</taxon>
        <taxon>Oleomonas</taxon>
    </lineage>
</organism>
<dbReference type="CDD" id="cd01014">
    <property type="entry name" value="nicotinamidase_related"/>
    <property type="match status" value="1"/>
</dbReference>
<dbReference type="InterPro" id="IPR050272">
    <property type="entry name" value="Isochorismatase-like_hydrls"/>
</dbReference>
<protein>
    <submittedName>
        <fullName evidence="3">Cysteine hydrolase</fullName>
    </submittedName>
</protein>
<evidence type="ECO:0000259" key="2">
    <source>
        <dbReference type="Pfam" id="PF00857"/>
    </source>
</evidence>
<dbReference type="SUPFAM" id="SSF52499">
    <property type="entry name" value="Isochorismatase-like hydrolases"/>
    <property type="match status" value="1"/>
</dbReference>
<gene>
    <name evidence="3" type="ORF">D3874_14735</name>
</gene>
<accession>A0A418WDU3</accession>
<dbReference type="PANTHER" id="PTHR43540">
    <property type="entry name" value="PEROXYUREIDOACRYLATE/UREIDOACRYLATE AMIDOHYDROLASE-RELATED"/>
    <property type="match status" value="1"/>
</dbReference>
<dbReference type="Proteomes" id="UP000284605">
    <property type="component" value="Unassembled WGS sequence"/>
</dbReference>
<evidence type="ECO:0000313" key="4">
    <source>
        <dbReference type="Proteomes" id="UP000284605"/>
    </source>
</evidence>
<sequence length="200" mass="20924">MTKPQSLLQLVGAPGHPSPLAQSALVLIDIQREYLDGALPLDKVREAAGEAAKLLELARRNGVPVIHIVHAEADGGPLFNPATRNIDLLAEVAPQGHEPVLRKAFANAFIGTELDAKVKATGRSELIIAGNMTHLCVSATARAAAEQYGYRVTVVADATATRDLPNPLGGVVAAETVRQTALTELADGFAVVVKDTGAWG</sequence>
<evidence type="ECO:0000313" key="3">
    <source>
        <dbReference type="EMBL" id="RJF88119.1"/>
    </source>
</evidence>
<dbReference type="EMBL" id="QYUK01000011">
    <property type="protein sequence ID" value="RJF88119.1"/>
    <property type="molecule type" value="Genomic_DNA"/>
</dbReference>
<dbReference type="AlphaFoldDB" id="A0A418WDU3"/>
<dbReference type="OrthoDB" id="9794942at2"/>
<dbReference type="Pfam" id="PF00857">
    <property type="entry name" value="Isochorismatase"/>
    <property type="match status" value="1"/>
</dbReference>
<dbReference type="GO" id="GO:0016787">
    <property type="term" value="F:hydrolase activity"/>
    <property type="evidence" value="ECO:0007669"/>
    <property type="project" value="UniProtKB-KW"/>
</dbReference>
<name>A0A418WDU3_9PROT</name>
<dbReference type="InterPro" id="IPR036380">
    <property type="entry name" value="Isochorismatase-like_sf"/>
</dbReference>
<feature type="domain" description="Isochorismatase-like" evidence="2">
    <location>
        <begin position="23"/>
        <end position="193"/>
    </location>
</feature>